<dbReference type="AlphaFoldDB" id="A0A1G6MI97"/>
<evidence type="ECO:0000313" key="3">
    <source>
        <dbReference type="Proteomes" id="UP000198781"/>
    </source>
</evidence>
<keyword evidence="3" id="KW-1185">Reference proteome</keyword>
<protein>
    <submittedName>
        <fullName evidence="2">Uncharacterized protein</fullName>
    </submittedName>
</protein>
<dbReference type="STRING" id="187868.SAMN05192589_102417"/>
<feature type="region of interest" description="Disordered" evidence="1">
    <location>
        <begin position="45"/>
        <end position="78"/>
    </location>
</feature>
<gene>
    <name evidence="2" type="ORF">SAMN05192589_102417</name>
</gene>
<dbReference type="Proteomes" id="UP000198781">
    <property type="component" value="Unassembled WGS sequence"/>
</dbReference>
<proteinExistence type="predicted"/>
<evidence type="ECO:0000256" key="1">
    <source>
        <dbReference type="SAM" id="MobiDB-lite"/>
    </source>
</evidence>
<reference evidence="2 3" key="1">
    <citation type="submission" date="2016-10" db="EMBL/GenBank/DDBJ databases">
        <authorList>
            <person name="de Groot N.N."/>
        </authorList>
    </citation>
    <scope>NUCLEOTIDE SEQUENCE [LARGE SCALE GENOMIC DNA]</scope>
    <source>
        <strain evidence="2 3">DSM 16619</strain>
    </source>
</reference>
<dbReference type="EMBL" id="FMZC01000002">
    <property type="protein sequence ID" value="SDC54994.1"/>
    <property type="molecule type" value="Genomic_DNA"/>
</dbReference>
<accession>A0A1G6MI97</accession>
<organism evidence="2 3">
    <name type="scientific">Paracidovorax valerianellae</name>
    <dbReference type="NCBI Taxonomy" id="187868"/>
    <lineage>
        <taxon>Bacteria</taxon>
        <taxon>Pseudomonadati</taxon>
        <taxon>Pseudomonadota</taxon>
        <taxon>Betaproteobacteria</taxon>
        <taxon>Burkholderiales</taxon>
        <taxon>Comamonadaceae</taxon>
        <taxon>Paracidovorax</taxon>
    </lineage>
</organism>
<name>A0A1G6MI97_9BURK</name>
<evidence type="ECO:0000313" key="2">
    <source>
        <dbReference type="EMBL" id="SDC54994.1"/>
    </source>
</evidence>
<sequence>MKIKRKARGRGRGSAAVRMQPACPRMAESHNQRWRAGRKRRPCRFGLRGAVPRGGHRRQRALRAQPRRCADRRQRRRQAQRAFQAMVQRWRRIIRRADAGNHPTCFAACGAHLLHALWMNQRRGDRHTERRHEPRQDQACQEAGVAQCVHVRRIIAACFSAPFAGLAQSLGNAQCAMGFLQTDGAFSDAMAFSAHAALCVFGSPPCPVTGGTL</sequence>